<sequence length="89" mass="10154">MIQNKLDKELEKEFACLRVELTALQKNQHDTLLRSSADNRPPDEHFESPKNTTISPDNAIVGVLEPGTATLMRSLMTCWRDSDVRMLKL</sequence>
<name>A0AAD5RBK8_PARTN</name>
<evidence type="ECO:0000256" key="1">
    <source>
        <dbReference type="SAM" id="MobiDB-lite"/>
    </source>
</evidence>
<accession>A0AAD5RBK8</accession>
<protein>
    <submittedName>
        <fullName evidence="2">Uncharacterized protein</fullName>
    </submittedName>
</protein>
<keyword evidence="3" id="KW-1185">Reference proteome</keyword>
<dbReference type="Proteomes" id="UP001196413">
    <property type="component" value="Unassembled WGS sequence"/>
</dbReference>
<evidence type="ECO:0000313" key="3">
    <source>
        <dbReference type="Proteomes" id="UP001196413"/>
    </source>
</evidence>
<proteinExistence type="predicted"/>
<evidence type="ECO:0000313" key="2">
    <source>
        <dbReference type="EMBL" id="KAJ1373209.1"/>
    </source>
</evidence>
<dbReference type="EMBL" id="JAHQIW010007237">
    <property type="protein sequence ID" value="KAJ1373209.1"/>
    <property type="molecule type" value="Genomic_DNA"/>
</dbReference>
<gene>
    <name evidence="2" type="ORF">KIN20_035558</name>
</gene>
<dbReference type="AlphaFoldDB" id="A0AAD5RBK8"/>
<comment type="caution">
    <text evidence="2">The sequence shown here is derived from an EMBL/GenBank/DDBJ whole genome shotgun (WGS) entry which is preliminary data.</text>
</comment>
<organism evidence="2 3">
    <name type="scientific">Parelaphostrongylus tenuis</name>
    <name type="common">Meningeal worm</name>
    <dbReference type="NCBI Taxonomy" id="148309"/>
    <lineage>
        <taxon>Eukaryota</taxon>
        <taxon>Metazoa</taxon>
        <taxon>Ecdysozoa</taxon>
        <taxon>Nematoda</taxon>
        <taxon>Chromadorea</taxon>
        <taxon>Rhabditida</taxon>
        <taxon>Rhabditina</taxon>
        <taxon>Rhabditomorpha</taxon>
        <taxon>Strongyloidea</taxon>
        <taxon>Metastrongylidae</taxon>
        <taxon>Parelaphostrongylus</taxon>
    </lineage>
</organism>
<reference evidence="2" key="1">
    <citation type="submission" date="2021-06" db="EMBL/GenBank/DDBJ databases">
        <title>Parelaphostrongylus tenuis whole genome reference sequence.</title>
        <authorList>
            <person name="Garwood T.J."/>
            <person name="Larsen P.A."/>
            <person name="Fountain-Jones N.M."/>
            <person name="Garbe J.R."/>
            <person name="Macchietto M.G."/>
            <person name="Kania S.A."/>
            <person name="Gerhold R.W."/>
            <person name="Richards J.E."/>
            <person name="Wolf T.M."/>
        </authorList>
    </citation>
    <scope>NUCLEOTIDE SEQUENCE</scope>
    <source>
        <strain evidence="2">MNPRO001-30</strain>
        <tissue evidence="2">Meninges</tissue>
    </source>
</reference>
<feature type="region of interest" description="Disordered" evidence="1">
    <location>
        <begin position="28"/>
        <end position="58"/>
    </location>
</feature>